<accession>A0A9W4DSR6</accession>
<dbReference type="InterPro" id="IPR000182">
    <property type="entry name" value="GNAT_dom"/>
</dbReference>
<dbReference type="PANTHER" id="PTHR43441:SF6">
    <property type="entry name" value="N-ACETYLTRANSFERASE DOMAIN-CONTAINING PROTEIN"/>
    <property type="match status" value="1"/>
</dbReference>
<evidence type="ECO:0000313" key="3">
    <source>
        <dbReference type="Proteomes" id="UP001152519"/>
    </source>
</evidence>
<evidence type="ECO:0000259" key="1">
    <source>
        <dbReference type="PROSITE" id="PS51186"/>
    </source>
</evidence>
<gene>
    <name evidence="2" type="ORF">SCOCK_50096</name>
</gene>
<comment type="caution">
    <text evidence="2">The sequence shown here is derived from an EMBL/GenBank/DDBJ whole genome shotgun (WGS) entry which is preliminary data.</text>
</comment>
<dbReference type="GO" id="GO:0008999">
    <property type="term" value="F:protein-N-terminal-alanine acetyltransferase activity"/>
    <property type="evidence" value="ECO:0007669"/>
    <property type="project" value="TreeGrafter"/>
</dbReference>
<dbReference type="Proteomes" id="UP001152519">
    <property type="component" value="Unassembled WGS sequence"/>
</dbReference>
<protein>
    <submittedName>
        <fullName evidence="2">Protein N-acetyltransferase, RimJ/RimL family</fullName>
    </submittedName>
</protein>
<dbReference type="RefSeq" id="WP_251496409.1">
    <property type="nucleotide sequence ID" value="NZ_CAJSLV010000081.1"/>
</dbReference>
<evidence type="ECO:0000313" key="2">
    <source>
        <dbReference type="EMBL" id="CAG6397047.1"/>
    </source>
</evidence>
<dbReference type="EMBL" id="CAJSLV010000081">
    <property type="protein sequence ID" value="CAG6397047.1"/>
    <property type="molecule type" value="Genomic_DNA"/>
</dbReference>
<dbReference type="Pfam" id="PF13302">
    <property type="entry name" value="Acetyltransf_3"/>
    <property type="match status" value="1"/>
</dbReference>
<dbReference type="InterPro" id="IPR016181">
    <property type="entry name" value="Acyl_CoA_acyltransferase"/>
</dbReference>
<proteinExistence type="predicted"/>
<organism evidence="2 3">
    <name type="scientific">Actinacidiphila cocklensis</name>
    <dbReference type="NCBI Taxonomy" id="887465"/>
    <lineage>
        <taxon>Bacteria</taxon>
        <taxon>Bacillati</taxon>
        <taxon>Actinomycetota</taxon>
        <taxon>Actinomycetes</taxon>
        <taxon>Kitasatosporales</taxon>
        <taxon>Streptomycetaceae</taxon>
        <taxon>Actinacidiphila</taxon>
    </lineage>
</organism>
<feature type="domain" description="N-acetyltransferase" evidence="1">
    <location>
        <begin position="19"/>
        <end position="174"/>
    </location>
</feature>
<sequence>MTLHASLDGGRLVLTQGRLTLREQLPPDAAQLADGKPAGLTWIDEVPGEGTIGAASMTVAAAAAGVYRPGWGVFAIQRTLDGTALGGAGFHGPPDAGAVEIGYDLSTSGRGAGWATDAARALCQWALGQPEVDLVLATTEPANAASQAVLTRVGFQRVADRGELWAYELRGLPA</sequence>
<dbReference type="Gene3D" id="3.40.630.30">
    <property type="match status" value="1"/>
</dbReference>
<dbReference type="InterPro" id="IPR051908">
    <property type="entry name" value="Ribosomal_N-acetyltransferase"/>
</dbReference>
<dbReference type="GO" id="GO:1990189">
    <property type="term" value="F:protein N-terminal-serine acetyltransferase activity"/>
    <property type="evidence" value="ECO:0007669"/>
    <property type="project" value="TreeGrafter"/>
</dbReference>
<dbReference type="AlphaFoldDB" id="A0A9W4DSR6"/>
<dbReference type="GO" id="GO:0005737">
    <property type="term" value="C:cytoplasm"/>
    <property type="evidence" value="ECO:0007669"/>
    <property type="project" value="TreeGrafter"/>
</dbReference>
<keyword evidence="3" id="KW-1185">Reference proteome</keyword>
<name>A0A9W4DSR6_9ACTN</name>
<reference evidence="2" key="1">
    <citation type="submission" date="2021-05" db="EMBL/GenBank/DDBJ databases">
        <authorList>
            <person name="Arsene-Ploetze F."/>
        </authorList>
    </citation>
    <scope>NUCLEOTIDE SEQUENCE</scope>
    <source>
        <strain evidence="2">DSM 42138</strain>
    </source>
</reference>
<dbReference type="PANTHER" id="PTHR43441">
    <property type="entry name" value="RIBOSOMAL-PROTEIN-SERINE ACETYLTRANSFERASE"/>
    <property type="match status" value="1"/>
</dbReference>
<dbReference type="SUPFAM" id="SSF55729">
    <property type="entry name" value="Acyl-CoA N-acyltransferases (Nat)"/>
    <property type="match status" value="1"/>
</dbReference>
<dbReference type="PROSITE" id="PS51186">
    <property type="entry name" value="GNAT"/>
    <property type="match status" value="1"/>
</dbReference>